<dbReference type="SUPFAM" id="SSF46911">
    <property type="entry name" value="Ribosomal protein S18"/>
    <property type="match status" value="1"/>
</dbReference>
<evidence type="ECO:0000256" key="3">
    <source>
        <dbReference type="ARBA" id="ARBA00022980"/>
    </source>
</evidence>
<sequence>MKLIIRALQTPKIGVYGVFRTFSTHKESLQGTYDAWKSNAAESPDYSDRAMFGDIFEKGETSNSFYRKVDRVEKAYIDSYGPSRFIAGNLSGRNTNSNTEGRSSFHQDLDVSFTSTEDGMDAKLKEAANDFEVNDEIENEEEFHFRPDVEFHEGNTYDTKDLDLRRPAVQKPMKRYEFETTTEEVLQKADFRNVRFLANFITESGILNKRSKTRISAKAQRKIAREIKTARAFGLMPFTTMGTKRFMYGRTMENMDEDFEQWRTYRPNSFVDLDGPGGSFAA</sequence>
<evidence type="ECO:0000313" key="6">
    <source>
        <dbReference type="EMBL" id="CAI9106981.1"/>
    </source>
</evidence>
<dbReference type="GO" id="GO:0070181">
    <property type="term" value="F:small ribosomal subunit rRNA binding"/>
    <property type="evidence" value="ECO:0007669"/>
    <property type="project" value="TreeGrafter"/>
</dbReference>
<proteinExistence type="predicted"/>
<keyword evidence="1" id="KW-0699">rRNA-binding</keyword>
<dbReference type="PRINTS" id="PR00974">
    <property type="entry name" value="RIBOSOMALS18"/>
</dbReference>
<dbReference type="EMBL" id="OX459122">
    <property type="protein sequence ID" value="CAI9106981.1"/>
    <property type="molecule type" value="Genomic_DNA"/>
</dbReference>
<evidence type="ECO:0000256" key="1">
    <source>
        <dbReference type="ARBA" id="ARBA00022730"/>
    </source>
</evidence>
<dbReference type="InterPro" id="IPR001648">
    <property type="entry name" value="Ribosomal_bS18"/>
</dbReference>
<keyword evidence="7" id="KW-1185">Reference proteome</keyword>
<evidence type="ECO:0000256" key="4">
    <source>
        <dbReference type="ARBA" id="ARBA00023274"/>
    </source>
</evidence>
<dbReference type="Gene3D" id="4.10.640.10">
    <property type="entry name" value="Ribosomal protein S18"/>
    <property type="match status" value="1"/>
</dbReference>
<gene>
    <name evidence="6" type="ORF">OLC1_LOCUS15396</name>
</gene>
<name>A0AAV1DHW6_OLDCO</name>
<dbReference type="PANTHER" id="PTHR13479">
    <property type="entry name" value="30S RIBOSOMAL PROTEIN S18"/>
    <property type="match status" value="1"/>
</dbReference>
<dbReference type="Proteomes" id="UP001161247">
    <property type="component" value="Chromosome 5"/>
</dbReference>
<dbReference type="Pfam" id="PF01084">
    <property type="entry name" value="Ribosomal_S18"/>
    <property type="match status" value="1"/>
</dbReference>
<keyword evidence="3" id="KW-0689">Ribosomal protein</keyword>
<dbReference type="AlphaFoldDB" id="A0AAV1DHW6"/>
<reference evidence="6" key="1">
    <citation type="submission" date="2023-03" db="EMBL/GenBank/DDBJ databases">
        <authorList>
            <person name="Julca I."/>
        </authorList>
    </citation>
    <scope>NUCLEOTIDE SEQUENCE</scope>
</reference>
<dbReference type="GO" id="GO:0006412">
    <property type="term" value="P:translation"/>
    <property type="evidence" value="ECO:0007669"/>
    <property type="project" value="InterPro"/>
</dbReference>
<keyword evidence="2" id="KW-0694">RNA-binding</keyword>
<evidence type="ECO:0000313" key="7">
    <source>
        <dbReference type="Proteomes" id="UP001161247"/>
    </source>
</evidence>
<accession>A0AAV1DHW6</accession>
<organism evidence="6 7">
    <name type="scientific">Oldenlandia corymbosa var. corymbosa</name>
    <dbReference type="NCBI Taxonomy" id="529605"/>
    <lineage>
        <taxon>Eukaryota</taxon>
        <taxon>Viridiplantae</taxon>
        <taxon>Streptophyta</taxon>
        <taxon>Embryophyta</taxon>
        <taxon>Tracheophyta</taxon>
        <taxon>Spermatophyta</taxon>
        <taxon>Magnoliopsida</taxon>
        <taxon>eudicotyledons</taxon>
        <taxon>Gunneridae</taxon>
        <taxon>Pentapetalae</taxon>
        <taxon>asterids</taxon>
        <taxon>lamiids</taxon>
        <taxon>Gentianales</taxon>
        <taxon>Rubiaceae</taxon>
        <taxon>Rubioideae</taxon>
        <taxon>Spermacoceae</taxon>
        <taxon>Hedyotis-Oldenlandia complex</taxon>
        <taxon>Oldenlandia</taxon>
    </lineage>
</organism>
<dbReference type="GO" id="GO:0005763">
    <property type="term" value="C:mitochondrial small ribosomal subunit"/>
    <property type="evidence" value="ECO:0007669"/>
    <property type="project" value="TreeGrafter"/>
</dbReference>
<keyword evidence="4" id="KW-0687">Ribonucleoprotein</keyword>
<evidence type="ECO:0000256" key="2">
    <source>
        <dbReference type="ARBA" id="ARBA00022884"/>
    </source>
</evidence>
<protein>
    <recommendedName>
        <fullName evidence="5">Small ribosomal subunit protein bS18c</fullName>
    </recommendedName>
</protein>
<dbReference type="InterPro" id="IPR036870">
    <property type="entry name" value="Ribosomal_bS18_sf"/>
</dbReference>
<dbReference type="PANTHER" id="PTHR13479:SF65">
    <property type="entry name" value="F10K1.8 PROTEIN"/>
    <property type="match status" value="1"/>
</dbReference>
<evidence type="ECO:0000256" key="5">
    <source>
        <dbReference type="ARBA" id="ARBA00035266"/>
    </source>
</evidence>
<dbReference type="GO" id="GO:0003735">
    <property type="term" value="F:structural constituent of ribosome"/>
    <property type="evidence" value="ECO:0007669"/>
    <property type="project" value="InterPro"/>
</dbReference>